<evidence type="ECO:0000256" key="1">
    <source>
        <dbReference type="SAM" id="SignalP"/>
    </source>
</evidence>
<dbReference type="InterPro" id="IPR013320">
    <property type="entry name" value="ConA-like_dom_sf"/>
</dbReference>
<sequence length="244" mass="25585">MHFRHLAAAAGLLLVALSSGSAVAEGDSWVPIAEYRINVATADTDGDGLTLKDASGHGHDLSTHTARGGAITLLRDGDRPRLRFPAPCTGSCPHAILEGGTVAEDLNPGARRIRFGATLRMSPDETTEGSNVLQKGYSLEGSQYKLQVDGFEGHPSCVLVGSGPIWLVYSRVGVADSRWHDVLCERDGGELTISVDGAVTGRIDVPEHLSVTNDEPLRLGGKGTSANNDQFSGELAAAFVSVAD</sequence>
<feature type="signal peptide" evidence="1">
    <location>
        <begin position="1"/>
        <end position="24"/>
    </location>
</feature>
<dbReference type="Gene3D" id="2.60.120.200">
    <property type="match status" value="1"/>
</dbReference>
<reference evidence="3" key="1">
    <citation type="submission" date="2020-11" db="EMBL/GenBank/DDBJ databases">
        <title>Sequencing the genomes of 1000 actinobacteria strains.</title>
        <authorList>
            <person name="Klenk H.-P."/>
        </authorList>
    </citation>
    <scope>NUCLEOTIDE SEQUENCE</scope>
    <source>
        <strain evidence="3">DSM 45356</strain>
    </source>
</reference>
<protein>
    <recommendedName>
        <fullName evidence="2">Laminin G domain-containing protein</fullName>
    </recommendedName>
</protein>
<dbReference type="CDD" id="cd00110">
    <property type="entry name" value="LamG"/>
    <property type="match status" value="1"/>
</dbReference>
<accession>A0A8J7GI05</accession>
<dbReference type="EMBL" id="JADOUF010000001">
    <property type="protein sequence ID" value="MBG6139554.1"/>
    <property type="molecule type" value="Genomic_DNA"/>
</dbReference>
<comment type="caution">
    <text evidence="3">The sequence shown here is derived from an EMBL/GenBank/DDBJ whole genome shotgun (WGS) entry which is preliminary data.</text>
</comment>
<evidence type="ECO:0000313" key="4">
    <source>
        <dbReference type="Proteomes" id="UP000622552"/>
    </source>
</evidence>
<dbReference type="Pfam" id="PF02210">
    <property type="entry name" value="Laminin_G_2"/>
    <property type="match status" value="1"/>
</dbReference>
<keyword evidence="4" id="KW-1185">Reference proteome</keyword>
<dbReference type="AlphaFoldDB" id="A0A8J7GI05"/>
<organism evidence="3 4">
    <name type="scientific">Longispora fulva</name>
    <dbReference type="NCBI Taxonomy" id="619741"/>
    <lineage>
        <taxon>Bacteria</taxon>
        <taxon>Bacillati</taxon>
        <taxon>Actinomycetota</taxon>
        <taxon>Actinomycetes</taxon>
        <taxon>Micromonosporales</taxon>
        <taxon>Micromonosporaceae</taxon>
        <taxon>Longispora</taxon>
    </lineage>
</organism>
<dbReference type="RefSeq" id="WP_233472895.1">
    <property type="nucleotide sequence ID" value="NZ_BONS01000008.1"/>
</dbReference>
<gene>
    <name evidence="3" type="ORF">IW245_005748</name>
</gene>
<evidence type="ECO:0000313" key="3">
    <source>
        <dbReference type="EMBL" id="MBG6139554.1"/>
    </source>
</evidence>
<dbReference type="Proteomes" id="UP000622552">
    <property type="component" value="Unassembled WGS sequence"/>
</dbReference>
<feature type="chain" id="PRO_5035228105" description="Laminin G domain-containing protein" evidence="1">
    <location>
        <begin position="25"/>
        <end position="244"/>
    </location>
</feature>
<dbReference type="SUPFAM" id="SSF49899">
    <property type="entry name" value="Concanavalin A-like lectins/glucanases"/>
    <property type="match status" value="1"/>
</dbReference>
<proteinExistence type="predicted"/>
<evidence type="ECO:0000259" key="2">
    <source>
        <dbReference type="Pfam" id="PF02210"/>
    </source>
</evidence>
<dbReference type="InterPro" id="IPR001791">
    <property type="entry name" value="Laminin_G"/>
</dbReference>
<keyword evidence="1" id="KW-0732">Signal</keyword>
<name>A0A8J7GI05_9ACTN</name>
<feature type="domain" description="Laminin G" evidence="2">
    <location>
        <begin position="160"/>
        <end position="236"/>
    </location>
</feature>